<feature type="domain" description="Mycothiol-dependent maleylpyruvate isomerase metal-binding" evidence="2">
    <location>
        <begin position="7"/>
        <end position="132"/>
    </location>
</feature>
<dbReference type="EMBL" id="BAAAQK010000007">
    <property type="protein sequence ID" value="GAA1848314.1"/>
    <property type="molecule type" value="Genomic_DNA"/>
</dbReference>
<protein>
    <recommendedName>
        <fullName evidence="2">Mycothiol-dependent maleylpyruvate isomerase metal-binding domain-containing protein</fullName>
    </recommendedName>
</protein>
<evidence type="ECO:0000259" key="2">
    <source>
        <dbReference type="Pfam" id="PF11716"/>
    </source>
</evidence>
<evidence type="ECO:0000256" key="1">
    <source>
        <dbReference type="SAM" id="MobiDB-lite"/>
    </source>
</evidence>
<dbReference type="SUPFAM" id="SSF109854">
    <property type="entry name" value="DinB/YfiT-like putative metalloenzymes"/>
    <property type="match status" value="1"/>
</dbReference>
<accession>A0ABN2N209</accession>
<keyword evidence="4" id="KW-1185">Reference proteome</keyword>
<dbReference type="InterPro" id="IPR024344">
    <property type="entry name" value="MDMPI_metal-binding"/>
</dbReference>
<feature type="compositionally biased region" description="Low complexity" evidence="1">
    <location>
        <begin position="313"/>
        <end position="327"/>
    </location>
</feature>
<proteinExistence type="predicted"/>
<dbReference type="RefSeq" id="WP_344416839.1">
    <property type="nucleotide sequence ID" value="NZ_BAAAQK010000007.1"/>
</dbReference>
<feature type="region of interest" description="Disordered" evidence="1">
    <location>
        <begin position="235"/>
        <end position="258"/>
    </location>
</feature>
<comment type="caution">
    <text evidence="3">The sequence shown here is derived from an EMBL/GenBank/DDBJ whole genome shotgun (WGS) entry which is preliminary data.</text>
</comment>
<organism evidence="3 4">
    <name type="scientific">Pseudonocardia ailaonensis</name>
    <dbReference type="NCBI Taxonomy" id="367279"/>
    <lineage>
        <taxon>Bacteria</taxon>
        <taxon>Bacillati</taxon>
        <taxon>Actinomycetota</taxon>
        <taxon>Actinomycetes</taxon>
        <taxon>Pseudonocardiales</taxon>
        <taxon>Pseudonocardiaceae</taxon>
        <taxon>Pseudonocardia</taxon>
    </lineage>
</organism>
<evidence type="ECO:0000313" key="3">
    <source>
        <dbReference type="EMBL" id="GAA1848314.1"/>
    </source>
</evidence>
<name>A0ABN2N209_9PSEU</name>
<dbReference type="Pfam" id="PF11716">
    <property type="entry name" value="MDMPI_N"/>
    <property type="match status" value="1"/>
</dbReference>
<feature type="compositionally biased region" description="Gly residues" evidence="1">
    <location>
        <begin position="303"/>
        <end position="312"/>
    </location>
</feature>
<gene>
    <name evidence="3" type="ORF">GCM10009836_30010</name>
</gene>
<evidence type="ECO:0000313" key="4">
    <source>
        <dbReference type="Proteomes" id="UP001500449"/>
    </source>
</evidence>
<sequence>MRSDDVRTAAEACTGFLGGAVGRDWSARAGTLDMSVAEVVAHVAAALYWYAADLAGGPEGGPEREALDLTVRADRPPEVLLATVGSAATVLAAVVDASPDDIRGYHPDGAADPSGFAAMACDELLLHTDDAARGLGLAFEPDAHLAAHVLRRLFPWAPHDERSWPTLRWANGRAPLGDRPRLTDWRWHCAPWTSGTAPPRNPRVGTFGRPKHTLTTCAGPPLHDNRRHRTTRIAGDALPAGGSQRADGRRRPARGTVRSAMGCRRRRHLGPAFLAHPTPTLATVTFGLPKVPTRAPGSADSRGGAGRGGRVGQGARAVSAARSTRRW</sequence>
<dbReference type="InterPro" id="IPR034660">
    <property type="entry name" value="DinB/YfiT-like"/>
</dbReference>
<dbReference type="Gene3D" id="1.20.120.450">
    <property type="entry name" value="dinb family like domain"/>
    <property type="match status" value="1"/>
</dbReference>
<reference evidence="3 4" key="1">
    <citation type="journal article" date="2019" name="Int. J. Syst. Evol. Microbiol.">
        <title>The Global Catalogue of Microorganisms (GCM) 10K type strain sequencing project: providing services to taxonomists for standard genome sequencing and annotation.</title>
        <authorList>
            <consortium name="The Broad Institute Genomics Platform"/>
            <consortium name="The Broad Institute Genome Sequencing Center for Infectious Disease"/>
            <person name="Wu L."/>
            <person name="Ma J."/>
        </authorList>
    </citation>
    <scope>NUCLEOTIDE SEQUENCE [LARGE SCALE GENOMIC DNA]</scope>
    <source>
        <strain evidence="3 4">JCM 16009</strain>
    </source>
</reference>
<dbReference type="Proteomes" id="UP001500449">
    <property type="component" value="Unassembled WGS sequence"/>
</dbReference>
<feature type="region of interest" description="Disordered" evidence="1">
    <location>
        <begin position="292"/>
        <end position="327"/>
    </location>
</feature>